<evidence type="ECO:0008006" key="4">
    <source>
        <dbReference type="Google" id="ProtNLM"/>
    </source>
</evidence>
<evidence type="ECO:0000313" key="3">
    <source>
        <dbReference type="Proteomes" id="UP001153954"/>
    </source>
</evidence>
<accession>A0AAU9TJH1</accession>
<protein>
    <recommendedName>
        <fullName evidence="4">VMP25</fullName>
    </recommendedName>
</protein>
<evidence type="ECO:0000256" key="1">
    <source>
        <dbReference type="SAM" id="SignalP"/>
    </source>
</evidence>
<proteinExistence type="predicted"/>
<evidence type="ECO:0000313" key="2">
    <source>
        <dbReference type="EMBL" id="CAH2086262.1"/>
    </source>
</evidence>
<dbReference type="EMBL" id="CAKOGL010000005">
    <property type="protein sequence ID" value="CAH2086262.1"/>
    <property type="molecule type" value="Genomic_DNA"/>
</dbReference>
<feature type="signal peptide" evidence="1">
    <location>
        <begin position="1"/>
        <end position="20"/>
    </location>
</feature>
<dbReference type="Proteomes" id="UP001153954">
    <property type="component" value="Unassembled WGS sequence"/>
</dbReference>
<keyword evidence="3" id="KW-1185">Reference proteome</keyword>
<keyword evidence="1" id="KW-0732">Signal</keyword>
<reference evidence="2" key="1">
    <citation type="submission" date="2022-03" db="EMBL/GenBank/DDBJ databases">
        <authorList>
            <person name="Tunstrom K."/>
        </authorList>
    </citation>
    <scope>NUCLEOTIDE SEQUENCE</scope>
</reference>
<comment type="caution">
    <text evidence="2">The sequence shown here is derived from an EMBL/GenBank/DDBJ whole genome shotgun (WGS) entry which is preliminary data.</text>
</comment>
<gene>
    <name evidence="2" type="ORF">EEDITHA_LOCUS2663</name>
</gene>
<dbReference type="AlphaFoldDB" id="A0AAU9TJH1"/>
<feature type="chain" id="PRO_5043358946" description="VMP25" evidence="1">
    <location>
        <begin position="21"/>
        <end position="241"/>
    </location>
</feature>
<name>A0AAU9TJH1_EUPED</name>
<sequence length="241" mass="26555">MFNSKYIVLLFSFYLNWVQCHVLWETPNALQPVHGLFVKPSIDGTTGDLYVAATEDNGVKSQWLTDTPVNFLPTSTQNQPKAIPVSYTSSVTKTSSPNEETITNQKQAVITSPTVRYAYAIPVPGGEGNFFAPYPYTIPATTAGEGTNIPYCSSESTPQNYSPFQYFYPPMMSAIANAMNAFKEGDTEGGSQNITPHSPPYWPHTYGYPYQYIMVDPKAWSQSQNSALSSTTTTETSSENS</sequence>
<organism evidence="2 3">
    <name type="scientific">Euphydryas editha</name>
    <name type="common">Edith's checkerspot</name>
    <dbReference type="NCBI Taxonomy" id="104508"/>
    <lineage>
        <taxon>Eukaryota</taxon>
        <taxon>Metazoa</taxon>
        <taxon>Ecdysozoa</taxon>
        <taxon>Arthropoda</taxon>
        <taxon>Hexapoda</taxon>
        <taxon>Insecta</taxon>
        <taxon>Pterygota</taxon>
        <taxon>Neoptera</taxon>
        <taxon>Endopterygota</taxon>
        <taxon>Lepidoptera</taxon>
        <taxon>Glossata</taxon>
        <taxon>Ditrysia</taxon>
        <taxon>Papilionoidea</taxon>
        <taxon>Nymphalidae</taxon>
        <taxon>Nymphalinae</taxon>
        <taxon>Euphydryas</taxon>
    </lineage>
</organism>